<accession>A0ABU2ZRP1</accession>
<gene>
    <name evidence="2" type="ORF">RM552_09475</name>
</gene>
<keyword evidence="3" id="KW-1185">Reference proteome</keyword>
<feature type="domain" description="VOC" evidence="1">
    <location>
        <begin position="2"/>
        <end position="120"/>
    </location>
</feature>
<dbReference type="PANTHER" id="PTHR41294">
    <property type="entry name" value="CADMIUM-INDUCED PROTEIN CADI"/>
    <property type="match status" value="1"/>
</dbReference>
<dbReference type="Gene3D" id="3.10.180.10">
    <property type="entry name" value="2,3-Dihydroxybiphenyl 1,2-Dioxygenase, domain 1"/>
    <property type="match status" value="1"/>
</dbReference>
<evidence type="ECO:0000259" key="1">
    <source>
        <dbReference type="PROSITE" id="PS51819"/>
    </source>
</evidence>
<dbReference type="InterPro" id="IPR052393">
    <property type="entry name" value="Cadmium-induced_rsp"/>
</dbReference>
<proteinExistence type="predicted"/>
<dbReference type="EMBL" id="JAVRHX010000002">
    <property type="protein sequence ID" value="MDT0595071.1"/>
    <property type="molecule type" value="Genomic_DNA"/>
</dbReference>
<dbReference type="InterPro" id="IPR004360">
    <property type="entry name" value="Glyas_Fos-R_dOase_dom"/>
</dbReference>
<protein>
    <submittedName>
        <fullName evidence="2">VOC family protein</fullName>
    </submittedName>
</protein>
<dbReference type="PROSITE" id="PS51819">
    <property type="entry name" value="VOC"/>
    <property type="match status" value="1"/>
</dbReference>
<evidence type="ECO:0000313" key="2">
    <source>
        <dbReference type="EMBL" id="MDT0595071.1"/>
    </source>
</evidence>
<comment type="caution">
    <text evidence="2">The sequence shown here is derived from an EMBL/GenBank/DDBJ whole genome shotgun (WGS) entry which is preliminary data.</text>
</comment>
<dbReference type="InterPro" id="IPR029068">
    <property type="entry name" value="Glyas_Bleomycin-R_OHBP_Dase"/>
</dbReference>
<dbReference type="RefSeq" id="WP_311368588.1">
    <property type="nucleotide sequence ID" value="NZ_JAVRHX010000002.1"/>
</dbReference>
<dbReference type="Proteomes" id="UP001253545">
    <property type="component" value="Unassembled WGS sequence"/>
</dbReference>
<dbReference type="Pfam" id="PF00903">
    <property type="entry name" value="Glyoxalase"/>
    <property type="match status" value="1"/>
</dbReference>
<organism evidence="2 3">
    <name type="scientific">Glaciecola petra</name>
    <dbReference type="NCBI Taxonomy" id="3075602"/>
    <lineage>
        <taxon>Bacteria</taxon>
        <taxon>Pseudomonadati</taxon>
        <taxon>Pseudomonadota</taxon>
        <taxon>Gammaproteobacteria</taxon>
        <taxon>Alteromonadales</taxon>
        <taxon>Alteromonadaceae</taxon>
        <taxon>Glaciecola</taxon>
    </lineage>
</organism>
<dbReference type="InterPro" id="IPR037523">
    <property type="entry name" value="VOC_core"/>
</dbReference>
<sequence>MKRLHLHINVREENFAKTRDFYSVLFGAQPTKVKPHYSKWFLDDPKVNFVIETHQNSTEEGIHHAGIQVDDIDELNAIRQRLTKANIPVMDIGKTACCYSLSEKTWTADPSGVKWENFQTYAEHDDYGSRTEQECDADVASTR</sequence>
<evidence type="ECO:0000313" key="3">
    <source>
        <dbReference type="Proteomes" id="UP001253545"/>
    </source>
</evidence>
<reference evidence="2 3" key="1">
    <citation type="submission" date="2023-09" db="EMBL/GenBank/DDBJ databases">
        <authorList>
            <person name="Rey-Velasco X."/>
        </authorList>
    </citation>
    <scope>NUCLEOTIDE SEQUENCE [LARGE SCALE GENOMIC DNA]</scope>
    <source>
        <strain evidence="2 3">P117</strain>
    </source>
</reference>
<dbReference type="SUPFAM" id="SSF54593">
    <property type="entry name" value="Glyoxalase/Bleomycin resistance protein/Dihydroxybiphenyl dioxygenase"/>
    <property type="match status" value="1"/>
</dbReference>
<name>A0ABU2ZRP1_9ALTE</name>
<dbReference type="PANTHER" id="PTHR41294:SF1">
    <property type="entry name" value="CADMIUM-INDUCED PROTEIN CADI"/>
    <property type="match status" value="1"/>
</dbReference>